<proteinExistence type="predicted"/>
<accession>D1PI85</accession>
<evidence type="ECO:0000259" key="3">
    <source>
        <dbReference type="Pfam" id="PF02449"/>
    </source>
</evidence>
<gene>
    <name evidence="5" type="ORF">SUBVAR_04050</name>
</gene>
<organism evidence="5 6">
    <name type="scientific">Subdoligranulum variabile DSM 15176</name>
    <dbReference type="NCBI Taxonomy" id="411471"/>
    <lineage>
        <taxon>Bacteria</taxon>
        <taxon>Bacillati</taxon>
        <taxon>Bacillota</taxon>
        <taxon>Clostridia</taxon>
        <taxon>Eubacteriales</taxon>
        <taxon>Oscillospiraceae</taxon>
        <taxon>Subdoligranulum</taxon>
    </lineage>
</organism>
<evidence type="ECO:0000313" key="5">
    <source>
        <dbReference type="EMBL" id="EFB77599.1"/>
    </source>
</evidence>
<evidence type="ECO:0000313" key="6">
    <source>
        <dbReference type="Proteomes" id="UP000003438"/>
    </source>
</evidence>
<evidence type="ECO:0008006" key="7">
    <source>
        <dbReference type="Google" id="ProtNLM"/>
    </source>
</evidence>
<comment type="caution">
    <text evidence="5">The sequence shown here is derived from an EMBL/GenBank/DDBJ whole genome shotgun (WGS) entry which is preliminary data.</text>
</comment>
<dbReference type="GO" id="GO:0005975">
    <property type="term" value="P:carbohydrate metabolic process"/>
    <property type="evidence" value="ECO:0007669"/>
    <property type="project" value="InterPro"/>
</dbReference>
<dbReference type="SUPFAM" id="SSF51445">
    <property type="entry name" value="(Trans)glycosidases"/>
    <property type="match status" value="1"/>
</dbReference>
<dbReference type="HOGENOM" id="CLU_040419_0_0_9"/>
<dbReference type="OrthoDB" id="9761426at2"/>
<keyword evidence="1" id="KW-0378">Hydrolase</keyword>
<dbReference type="Gene3D" id="3.20.20.80">
    <property type="entry name" value="Glycosidases"/>
    <property type="match status" value="1"/>
</dbReference>
<keyword evidence="2" id="KW-0326">Glycosidase</keyword>
<dbReference type="Proteomes" id="UP000003438">
    <property type="component" value="Unassembled WGS sequence"/>
</dbReference>
<dbReference type="AlphaFoldDB" id="D1PI85"/>
<dbReference type="eggNOG" id="COG1874">
    <property type="taxonomic scope" value="Bacteria"/>
</dbReference>
<evidence type="ECO:0000259" key="4">
    <source>
        <dbReference type="Pfam" id="PF16116"/>
    </source>
</evidence>
<dbReference type="STRING" id="411471.SUBVAR_04050"/>
<sequence length="460" mass="51000">MQARRWLPLLLLGLALAAVSLLRLRIPLATAQIDPSDKPVTNPMKGLAAWGENYRQDPYVAFAYVPVSWSELEPRQGEYDFAALEARCQFARWRADGVRLILRLVCDTPTGERHMDIPQWLYDAMDGAGTWYDGAYGQGFSPDYENEVFRQAHRELIAALGQRYADDPQLAFVELGSLGHWGEWHLDTEAGLPSFPTQEVTDGYVQDYLDAFAPEQLLLRRPYTIGRDQGLGLYNDSFGLPDSHREWLSWIADGYRSDQNGEWLPGMPDFWRFAPSGGEFSPEEADGWYFTDAQFPTTLALLEESHTTFLGPNAPAYGALSGTEAANLRTLVAGMGYTLGVRQCTVWRTAFSRTLQAELTWENTGLAPLYGDWPVALELRDGTGQTVWSGRTGVPFSDWGPGRHTVRISLPGAGALPGGDYSFWVGIVDPLTDAPGVALQMQTPRDGMLYRAAGFSLPGS</sequence>
<feature type="domain" description="DUF4832" evidence="4">
    <location>
        <begin position="271"/>
        <end position="431"/>
    </location>
</feature>
<name>D1PI85_9FIRM</name>
<dbReference type="GO" id="GO:0004565">
    <property type="term" value="F:beta-galactosidase activity"/>
    <property type="evidence" value="ECO:0007669"/>
    <property type="project" value="InterPro"/>
</dbReference>
<reference evidence="5" key="1">
    <citation type="submission" date="2009-12" db="EMBL/GenBank/DDBJ databases">
        <authorList>
            <person name="Weinstock G."/>
            <person name="Sodergren E."/>
            <person name="Clifton S."/>
            <person name="Fulton L."/>
            <person name="Fulton B."/>
            <person name="Courtney L."/>
            <person name="Fronick C."/>
            <person name="Harrison M."/>
            <person name="Strong C."/>
            <person name="Farmer C."/>
            <person name="Delahaunty K."/>
            <person name="Markovic C."/>
            <person name="Hall O."/>
            <person name="Minx P."/>
            <person name="Tomlinson C."/>
            <person name="Mitreva M."/>
            <person name="Nelson J."/>
            <person name="Hou S."/>
            <person name="Wollam A."/>
            <person name="Pepin K.H."/>
            <person name="Johnson M."/>
            <person name="Bhonagiri V."/>
            <person name="Nash W.E."/>
            <person name="Warren W."/>
            <person name="Chinwalla A."/>
            <person name="Mardis E.R."/>
            <person name="Wilson R.K."/>
        </authorList>
    </citation>
    <scope>NUCLEOTIDE SEQUENCE [LARGE SCALE GENOMIC DNA]</scope>
    <source>
        <strain evidence="5">DSM 15176</strain>
    </source>
</reference>
<dbReference type="InterPro" id="IPR017853">
    <property type="entry name" value="GH"/>
</dbReference>
<dbReference type="EMBL" id="ACBY02000008">
    <property type="protein sequence ID" value="EFB77599.1"/>
    <property type="molecule type" value="Genomic_DNA"/>
</dbReference>
<dbReference type="RefSeq" id="WP_007045497.1">
    <property type="nucleotide sequence ID" value="NZ_GG704769.1"/>
</dbReference>
<dbReference type="Pfam" id="PF16116">
    <property type="entry name" value="DUF4832"/>
    <property type="match status" value="1"/>
</dbReference>
<dbReference type="Pfam" id="PF02449">
    <property type="entry name" value="Glyco_hydro_42"/>
    <property type="match status" value="1"/>
</dbReference>
<feature type="domain" description="Glycoside hydrolase family 42 N-terminal" evidence="3">
    <location>
        <begin position="67"/>
        <end position="174"/>
    </location>
</feature>
<evidence type="ECO:0000256" key="2">
    <source>
        <dbReference type="ARBA" id="ARBA00023295"/>
    </source>
</evidence>
<evidence type="ECO:0000256" key="1">
    <source>
        <dbReference type="ARBA" id="ARBA00022801"/>
    </source>
</evidence>
<dbReference type="InterPro" id="IPR013529">
    <property type="entry name" value="Glyco_hydro_42_N"/>
</dbReference>
<dbReference type="InterPro" id="IPR032267">
    <property type="entry name" value="DUF4832"/>
</dbReference>
<protein>
    <recommendedName>
        <fullName evidence="7">DUF4832 domain-containing protein</fullName>
    </recommendedName>
</protein>
<keyword evidence="6" id="KW-1185">Reference proteome</keyword>
<dbReference type="GO" id="GO:0009341">
    <property type="term" value="C:beta-galactosidase complex"/>
    <property type="evidence" value="ECO:0007669"/>
    <property type="project" value="InterPro"/>
</dbReference>